<dbReference type="Gene3D" id="2.30.38.10">
    <property type="entry name" value="Luciferase, Domain 3"/>
    <property type="match status" value="1"/>
</dbReference>
<dbReference type="PANTHER" id="PTHR45527:SF1">
    <property type="entry name" value="FATTY ACID SYNTHASE"/>
    <property type="match status" value="1"/>
</dbReference>
<dbReference type="InterPro" id="IPR001242">
    <property type="entry name" value="Condensation_dom"/>
</dbReference>
<dbReference type="PROSITE" id="PS00455">
    <property type="entry name" value="AMP_BINDING"/>
    <property type="match status" value="1"/>
</dbReference>
<dbReference type="Pfam" id="PF00668">
    <property type="entry name" value="Condensation"/>
    <property type="match status" value="2"/>
</dbReference>
<gene>
    <name evidence="8" type="ORF">A6770_18955</name>
</gene>
<keyword evidence="3" id="KW-0597">Phosphoprotein</keyword>
<accession>A0A367R9D8</accession>
<evidence type="ECO:0000259" key="5">
    <source>
        <dbReference type="Pfam" id="PF00550"/>
    </source>
</evidence>
<organism evidence="8 9">
    <name type="scientific">Nostoc minutum NIES-26</name>
    <dbReference type="NCBI Taxonomy" id="1844469"/>
    <lineage>
        <taxon>Bacteria</taxon>
        <taxon>Bacillati</taxon>
        <taxon>Cyanobacteriota</taxon>
        <taxon>Cyanophyceae</taxon>
        <taxon>Nostocales</taxon>
        <taxon>Nostocaceae</taxon>
        <taxon>Nostoc</taxon>
    </lineage>
</organism>
<dbReference type="SUPFAM" id="SSF47336">
    <property type="entry name" value="ACP-like"/>
    <property type="match status" value="2"/>
</dbReference>
<protein>
    <submittedName>
        <fullName evidence="8">Non-ribosomal peptide synthetase</fullName>
    </submittedName>
</protein>
<comment type="cofactor">
    <cofactor evidence="1">
        <name>pantetheine 4'-phosphate</name>
        <dbReference type="ChEBI" id="CHEBI:47942"/>
    </cofactor>
</comment>
<evidence type="ECO:0000256" key="2">
    <source>
        <dbReference type="ARBA" id="ARBA00022450"/>
    </source>
</evidence>
<dbReference type="Proteomes" id="UP000252107">
    <property type="component" value="Unassembled WGS sequence"/>
</dbReference>
<dbReference type="Gene3D" id="1.10.1200.10">
    <property type="entry name" value="ACP-like"/>
    <property type="match status" value="2"/>
</dbReference>
<evidence type="ECO:0000259" key="4">
    <source>
        <dbReference type="Pfam" id="PF00501"/>
    </source>
</evidence>
<dbReference type="SUPFAM" id="SSF52777">
    <property type="entry name" value="CoA-dependent acyltransferases"/>
    <property type="match status" value="4"/>
</dbReference>
<dbReference type="GO" id="GO:0008610">
    <property type="term" value="P:lipid biosynthetic process"/>
    <property type="evidence" value="ECO:0007669"/>
    <property type="project" value="UniProtKB-ARBA"/>
</dbReference>
<dbReference type="InterPro" id="IPR009081">
    <property type="entry name" value="PP-bd_ACP"/>
</dbReference>
<feature type="domain" description="Carrier" evidence="5">
    <location>
        <begin position="12"/>
        <end position="81"/>
    </location>
</feature>
<dbReference type="InterPro" id="IPR006162">
    <property type="entry name" value="Ppantetheine_attach_site"/>
</dbReference>
<feature type="domain" description="Condensation" evidence="6">
    <location>
        <begin position="1228"/>
        <end position="1658"/>
    </location>
</feature>
<dbReference type="Pfam" id="PF13193">
    <property type="entry name" value="AMP-binding_C"/>
    <property type="match status" value="1"/>
</dbReference>
<dbReference type="GO" id="GO:0044550">
    <property type="term" value="P:secondary metabolite biosynthetic process"/>
    <property type="evidence" value="ECO:0007669"/>
    <property type="project" value="TreeGrafter"/>
</dbReference>
<feature type="domain" description="AMP-dependent synthetase/ligase" evidence="4">
    <location>
        <begin position="701"/>
        <end position="1070"/>
    </location>
</feature>
<dbReference type="InterPro" id="IPR020845">
    <property type="entry name" value="AMP-binding_CS"/>
</dbReference>
<dbReference type="Pfam" id="PF00501">
    <property type="entry name" value="AMP-binding"/>
    <property type="match status" value="1"/>
</dbReference>
<dbReference type="Gene3D" id="3.30.559.30">
    <property type="entry name" value="Nonribosomal peptide synthetase, condensation domain"/>
    <property type="match status" value="2"/>
</dbReference>
<dbReference type="InterPro" id="IPR000873">
    <property type="entry name" value="AMP-dep_synth/lig_dom"/>
</dbReference>
<evidence type="ECO:0000259" key="6">
    <source>
        <dbReference type="Pfam" id="PF00668"/>
    </source>
</evidence>
<evidence type="ECO:0000313" key="9">
    <source>
        <dbReference type="Proteomes" id="UP000252107"/>
    </source>
</evidence>
<dbReference type="FunFam" id="3.40.50.12780:FF:000012">
    <property type="entry name" value="Non-ribosomal peptide synthetase"/>
    <property type="match status" value="1"/>
</dbReference>
<keyword evidence="2" id="KW-0596">Phosphopantetheine</keyword>
<feature type="domain" description="Carrier" evidence="5">
    <location>
        <begin position="612"/>
        <end position="673"/>
    </location>
</feature>
<dbReference type="GO" id="GO:0043041">
    <property type="term" value="P:amino acid activation for nonribosomal peptide biosynthetic process"/>
    <property type="evidence" value="ECO:0007669"/>
    <property type="project" value="TreeGrafter"/>
</dbReference>
<name>A0A367R9D8_9NOSO</name>
<dbReference type="InterPro" id="IPR036736">
    <property type="entry name" value="ACP-like_sf"/>
</dbReference>
<dbReference type="GO" id="GO:0005737">
    <property type="term" value="C:cytoplasm"/>
    <property type="evidence" value="ECO:0007669"/>
    <property type="project" value="TreeGrafter"/>
</dbReference>
<dbReference type="InterPro" id="IPR025110">
    <property type="entry name" value="AMP-bd_C"/>
</dbReference>
<evidence type="ECO:0000256" key="3">
    <source>
        <dbReference type="ARBA" id="ARBA00022553"/>
    </source>
</evidence>
<dbReference type="PROSITE" id="PS00012">
    <property type="entry name" value="PHOSPHOPANTETHEINE"/>
    <property type="match status" value="2"/>
</dbReference>
<dbReference type="InterPro" id="IPR045851">
    <property type="entry name" value="AMP-bd_C_sf"/>
</dbReference>
<feature type="domain" description="Condensation" evidence="6">
    <location>
        <begin position="141"/>
        <end position="589"/>
    </location>
</feature>
<evidence type="ECO:0000259" key="7">
    <source>
        <dbReference type="Pfam" id="PF13193"/>
    </source>
</evidence>
<dbReference type="SUPFAM" id="SSF56801">
    <property type="entry name" value="Acetyl-CoA synthetase-like"/>
    <property type="match status" value="1"/>
</dbReference>
<dbReference type="GO" id="GO:0031177">
    <property type="term" value="F:phosphopantetheine binding"/>
    <property type="evidence" value="ECO:0007669"/>
    <property type="project" value="TreeGrafter"/>
</dbReference>
<evidence type="ECO:0000313" key="8">
    <source>
        <dbReference type="EMBL" id="RCJ32490.1"/>
    </source>
</evidence>
<feature type="domain" description="AMP-binding enzyme C-terminal" evidence="7">
    <location>
        <begin position="1129"/>
        <end position="1201"/>
    </location>
</feature>
<dbReference type="Gene3D" id="3.30.300.30">
    <property type="match status" value="1"/>
</dbReference>
<dbReference type="FunFam" id="3.40.50.980:FF:000001">
    <property type="entry name" value="Non-ribosomal peptide synthetase"/>
    <property type="match status" value="1"/>
</dbReference>
<dbReference type="Gene3D" id="3.30.559.10">
    <property type="entry name" value="Chloramphenicol acetyltransferase-like domain"/>
    <property type="match status" value="2"/>
</dbReference>
<evidence type="ECO:0000256" key="1">
    <source>
        <dbReference type="ARBA" id="ARBA00001957"/>
    </source>
</evidence>
<dbReference type="Pfam" id="PF00550">
    <property type="entry name" value="PP-binding"/>
    <property type="match status" value="2"/>
</dbReference>
<reference evidence="8" key="1">
    <citation type="submission" date="2016-04" db="EMBL/GenBank/DDBJ databases">
        <authorList>
            <person name="Tabuchi Yagui T.R."/>
        </authorList>
    </citation>
    <scope>NUCLEOTIDE SEQUENCE [LARGE SCALE GENOMIC DNA]</scope>
    <source>
        <strain evidence="8">NIES-26</strain>
    </source>
</reference>
<keyword evidence="9" id="KW-1185">Reference proteome</keyword>
<proteinExistence type="predicted"/>
<dbReference type="GO" id="GO:0003824">
    <property type="term" value="F:catalytic activity"/>
    <property type="evidence" value="ECO:0007669"/>
    <property type="project" value="InterPro"/>
</dbReference>
<dbReference type="Gene3D" id="3.40.50.980">
    <property type="match status" value="2"/>
</dbReference>
<dbReference type="InterPro" id="IPR023213">
    <property type="entry name" value="CAT-like_dom_sf"/>
</dbReference>
<sequence>MSLNSLQLQIFTFVAKITGHDVEDLEPDMYLESDMGLDSIKMVELLNTFIQMVPQEKQAEFLQVVPMEQLMQLQTLAEVLQLGQTWIAPQESVTPSPAISAPQTTIVSSTISTLQTTTVSSTISVPQTATVFSSQIEETAQEVPILDAQYIFLASHWAVSTCSLCSTLRLNGPFNAQVFRQSWQELLTRHPMLRAYFSIPAGATSFKDYRLMVLDNPTPPEIAITDLRNCDRQTQDYRINEEVHRCINSRWDISQWPLHRFFVFQLEDAVYEVFFTNHHLISDGLSNQIVLRDFMEIYGARLNGTQPILPAAIAVADYRAIANTLNTWQNQQAEQSLHKYLSKQGKDKFLWNPQGSTVKYNSTNIRTLSYRLSRKVTDSLISRTRDWRLPLNSLVVGAYLRTAAKFCQLPESVVLNIPTSGRIYPGVDIPNEIGCFAQNLALSFKAPTPDENWSNLLYGIHSEIHTNLAANHDNAQTRQMGIWLREKVALEDGKIPPTAASLMQMGMKANLFLSNMGQTHIKPEYGSLKILNYRAATVTNAGTVDTLVEIFDNCLHLNTSYDSNFFSEYLIDTFCRQLIADIEELASLQIQPQQITQPLSLSATDTQFKSILQQIATEVCHDTITDTALDKDLVVDLGLDSLELIRIITKLEKQLGKVNRQALLSCRSLREMVYTLSHGEIPATVAATPQLVEIPYLEIIEQVKRTPDAVAVIDGNIKLTYQQLHNLSNQVANYLKTQGVKPGVLVGIMLNPGYLMWVGILGILKAGGAYVPLDPAYPNERIQYILEHAEVQTLLSEHQLNAKLTECLTAQLPLSTLVFLDEGEALTGTTLTQVNKSSWSNSSELTPASVNTPDDLMTVLYTSGSTGRPKGVMLNHRGYMNRLNWMQKAFQLSPGERVAQKTSCCFDISVWEIFWPLMVGATACPVKREVVRNPWNLVQWMHDTQINIMHFVPSLFGEFVTALEEEAWTFPHLRWLVFSGEALPVSFIQRWLDKHGTKVGLANLYGPTEASIDVTAHIIPSSVRDATSIPIGKAIDNVNIVLLDEQMQPVKQGELGELWIGGVQLALGYLKNPEKTEQSFRPNPFADINSKYLYRTGDLAKQLPDGSFEYHGRIDHQVKIRGFRVELGEIENVLNSHPDIREVAVVALDYGSGQKKLVAGIVGQQVDSKQLKEYVGRWVPDYMIPHRIELLDSLPKNHNGKLDRQAIAAILNGETPCTDAINRVSTEEYVPLGPAQRWVMKYFEPPYQWTGYTRFVYRHPLEINVFNQALNLIVERYPVLRTIFVQKAGQWQQKIIQPTEELKAILYDGSHLKAEKRDEEIRTLIQQAGEQLQFDQWPLLKVIVVKISDSCYDMAFIGHHLIGDLLSNGLVFQEFWFTYTQNLGNPSNINLTTTNKPSYNDYVRLLTEKEAQGDLAKHIYYWLYQFPSEKSAFQVPFDFEKGENIEASAAQKRFLLPKPQSEILLTKAKEYYVCNLYYLLLAPLYRLLAEWSGRPGVVLSHRSHGRDLGNNHRFFDSVGNFAVNYPMGITVEEKTRWEPIIKQIKQQFDWLPMNGVTFDWLGEKLPSYMYPDNRLTPVRANYLGNRTIPTSQVFDFIAEDWDRRLSPPQQKRTTLLEFFFTLVNGSLELEIEYSTNFHLPATINRLGERYLELVNDMVSVVPVTSANNGHNRLNSRKTSLQELTV</sequence>
<dbReference type="NCBIfam" id="TIGR01733">
    <property type="entry name" value="AA-adenyl-dom"/>
    <property type="match status" value="1"/>
</dbReference>
<dbReference type="EMBL" id="LXQD01000205">
    <property type="protein sequence ID" value="RCJ32490.1"/>
    <property type="molecule type" value="Genomic_DNA"/>
</dbReference>
<dbReference type="PANTHER" id="PTHR45527">
    <property type="entry name" value="NONRIBOSOMAL PEPTIDE SYNTHETASE"/>
    <property type="match status" value="1"/>
</dbReference>
<dbReference type="CDD" id="cd05930">
    <property type="entry name" value="A_NRPS"/>
    <property type="match status" value="1"/>
</dbReference>
<dbReference type="InterPro" id="IPR010071">
    <property type="entry name" value="AA_adenyl_dom"/>
</dbReference>
<comment type="caution">
    <text evidence="8">The sequence shown here is derived from an EMBL/GenBank/DDBJ whole genome shotgun (WGS) entry which is preliminary data.</text>
</comment>